<keyword evidence="2" id="KW-0560">Oxidoreductase</keyword>
<evidence type="ECO:0000256" key="2">
    <source>
        <dbReference type="ARBA" id="ARBA00023002"/>
    </source>
</evidence>
<keyword evidence="8" id="KW-1185">Reference proteome</keyword>
<keyword evidence="1" id="KW-0521">NADP</keyword>
<dbReference type="Proteomes" id="UP000316621">
    <property type="component" value="Chromosome 2"/>
</dbReference>
<evidence type="ECO:0000259" key="6">
    <source>
        <dbReference type="Pfam" id="PF00248"/>
    </source>
</evidence>
<dbReference type="STRING" id="3469.A0A4Y7IQ01"/>
<dbReference type="FunFam" id="3.20.20.100:FF:000014">
    <property type="entry name" value="NAD(P)-linked oxidoreductase superfamily protein"/>
    <property type="match status" value="1"/>
</dbReference>
<proteinExistence type="predicted"/>
<evidence type="ECO:0000256" key="1">
    <source>
        <dbReference type="ARBA" id="ARBA00022857"/>
    </source>
</evidence>
<accession>A0A4Y7IQ01</accession>
<feature type="domain" description="NADP-dependent oxidoreductase" evidence="6">
    <location>
        <begin position="20"/>
        <end position="289"/>
    </location>
</feature>
<dbReference type="Pfam" id="PF00248">
    <property type="entry name" value="Aldo_ket_red"/>
    <property type="match status" value="1"/>
</dbReference>
<dbReference type="GO" id="GO:0044550">
    <property type="term" value="P:secondary metabolite biosynthetic process"/>
    <property type="evidence" value="ECO:0007669"/>
    <property type="project" value="UniProtKB-ARBA"/>
</dbReference>
<dbReference type="PRINTS" id="PR00069">
    <property type="entry name" value="ALDKETRDTASE"/>
</dbReference>
<dbReference type="OrthoDB" id="416253at2759"/>
<dbReference type="CDD" id="cd19124">
    <property type="entry name" value="AKR_AKR4A_4B"/>
    <property type="match status" value="1"/>
</dbReference>
<feature type="binding site" evidence="4">
    <location>
        <position position="119"/>
    </location>
    <ligand>
        <name>substrate</name>
    </ligand>
</feature>
<evidence type="ECO:0000313" key="8">
    <source>
        <dbReference type="Proteomes" id="UP000316621"/>
    </source>
</evidence>
<dbReference type="AlphaFoldDB" id="A0A4Y7IQ01"/>
<dbReference type="Gene3D" id="3.20.20.100">
    <property type="entry name" value="NADP-dependent oxidoreductase domain"/>
    <property type="match status" value="1"/>
</dbReference>
<dbReference type="Gramene" id="RZC49545">
    <property type="protein sequence ID" value="RZC49545"/>
    <property type="gene ID" value="C5167_017969"/>
</dbReference>
<gene>
    <name evidence="7" type="ORF">C5167_017969</name>
</gene>
<dbReference type="PANTHER" id="PTHR11732">
    <property type="entry name" value="ALDO/KETO REDUCTASE"/>
    <property type="match status" value="1"/>
</dbReference>
<dbReference type="InterPro" id="IPR044497">
    <property type="entry name" value="AKR4A/B"/>
</dbReference>
<feature type="site" description="Lowers pKa of active site Tyr" evidence="5">
    <location>
        <position position="86"/>
    </location>
</feature>
<dbReference type="GO" id="GO:0016616">
    <property type="term" value="F:oxidoreductase activity, acting on the CH-OH group of donors, NAD or NADP as acceptor"/>
    <property type="evidence" value="ECO:0007669"/>
    <property type="project" value="InterPro"/>
</dbReference>
<dbReference type="SUPFAM" id="SSF51430">
    <property type="entry name" value="NAD(P)-linked oxidoreductase"/>
    <property type="match status" value="1"/>
</dbReference>
<feature type="active site" description="Proton donor" evidence="3">
    <location>
        <position position="56"/>
    </location>
</feature>
<dbReference type="InterPro" id="IPR020471">
    <property type="entry name" value="AKR"/>
</dbReference>
<dbReference type="InterPro" id="IPR023210">
    <property type="entry name" value="NADP_OxRdtase_dom"/>
</dbReference>
<dbReference type="InterPro" id="IPR036812">
    <property type="entry name" value="NAD(P)_OxRdtase_dom_sf"/>
</dbReference>
<sequence>MESSGVPVIALSSGKGMPVLGMGTFETVGKGSERERLAFLKAIEVGYRHFDTAAIYETEECFGEAISEALQNGLIKSRDELFITSKLWCTDAHPDRVLPALQNSLRNLKLEYLDLYLIHFPVSLNPGELVMDVPRNEIFLMDYRSVWAAMEECQNLGFTKSIGVRNVSIKKLKELMAIANIPPVVNQVEMSPVFQQKKLREYCKDNNVLITAYSVLGAKGTAWGSNAVLGSEVLNQIATARGKSIAQVSLRWVYEQGASLVVKSFDEDRMRENLNIFDWELTKEDSEKIIVIPERKIIIENFMVSVNGPFKSVEEFWDTPFLSPYKRRNQLKFLWYHG</sequence>
<dbReference type="OMA" id="RLIKMEH"/>
<reference evidence="7 8" key="1">
    <citation type="journal article" date="2018" name="Science">
        <title>The opium poppy genome and morphinan production.</title>
        <authorList>
            <person name="Guo L."/>
            <person name="Winzer T."/>
            <person name="Yang X."/>
            <person name="Li Y."/>
            <person name="Ning Z."/>
            <person name="He Z."/>
            <person name="Teodor R."/>
            <person name="Lu Y."/>
            <person name="Bowser T.A."/>
            <person name="Graham I.A."/>
            <person name="Ye K."/>
        </authorList>
    </citation>
    <scope>NUCLEOTIDE SEQUENCE [LARGE SCALE GENOMIC DNA]</scope>
    <source>
        <strain evidence="8">cv. HN1</strain>
        <tissue evidence="7">Leaves</tissue>
    </source>
</reference>
<evidence type="ECO:0000256" key="3">
    <source>
        <dbReference type="PIRSR" id="PIRSR000097-1"/>
    </source>
</evidence>
<dbReference type="PIRSF" id="PIRSF000097">
    <property type="entry name" value="AKR"/>
    <property type="match status" value="1"/>
</dbReference>
<name>A0A4Y7IQ01_PAPSO</name>
<evidence type="ECO:0000313" key="7">
    <source>
        <dbReference type="EMBL" id="RZC49545.1"/>
    </source>
</evidence>
<evidence type="ECO:0000256" key="5">
    <source>
        <dbReference type="PIRSR" id="PIRSR000097-3"/>
    </source>
</evidence>
<dbReference type="InterPro" id="IPR018170">
    <property type="entry name" value="Aldo/ket_reductase_CS"/>
</dbReference>
<organism evidence="7 8">
    <name type="scientific">Papaver somniferum</name>
    <name type="common">Opium poppy</name>
    <dbReference type="NCBI Taxonomy" id="3469"/>
    <lineage>
        <taxon>Eukaryota</taxon>
        <taxon>Viridiplantae</taxon>
        <taxon>Streptophyta</taxon>
        <taxon>Embryophyta</taxon>
        <taxon>Tracheophyta</taxon>
        <taxon>Spermatophyta</taxon>
        <taxon>Magnoliopsida</taxon>
        <taxon>Ranunculales</taxon>
        <taxon>Papaveraceae</taxon>
        <taxon>Papaveroideae</taxon>
        <taxon>Papaver</taxon>
    </lineage>
</organism>
<protein>
    <recommendedName>
        <fullName evidence="6">NADP-dependent oxidoreductase domain-containing protein</fullName>
    </recommendedName>
</protein>
<dbReference type="PROSITE" id="PS00063">
    <property type="entry name" value="ALDOKETO_REDUCTASE_3"/>
    <property type="match status" value="1"/>
</dbReference>
<dbReference type="EMBL" id="CM010716">
    <property type="protein sequence ID" value="RZC49545.1"/>
    <property type="molecule type" value="Genomic_DNA"/>
</dbReference>
<evidence type="ECO:0000256" key="4">
    <source>
        <dbReference type="PIRSR" id="PIRSR000097-2"/>
    </source>
</evidence>